<dbReference type="PANTHER" id="PTHR43464:SF19">
    <property type="entry name" value="UBIQUINONE BIOSYNTHESIS O-METHYLTRANSFERASE, MITOCHONDRIAL"/>
    <property type="match status" value="1"/>
</dbReference>
<dbReference type="InterPro" id="IPR029063">
    <property type="entry name" value="SAM-dependent_MTases_sf"/>
</dbReference>
<organism evidence="5 6">
    <name type="scientific">Cohnella silvisoli</name>
    <dbReference type="NCBI Taxonomy" id="2873699"/>
    <lineage>
        <taxon>Bacteria</taxon>
        <taxon>Bacillati</taxon>
        <taxon>Bacillota</taxon>
        <taxon>Bacilli</taxon>
        <taxon>Bacillales</taxon>
        <taxon>Paenibacillaceae</taxon>
        <taxon>Cohnella</taxon>
    </lineage>
</organism>
<dbReference type="GO" id="GO:0008168">
    <property type="term" value="F:methyltransferase activity"/>
    <property type="evidence" value="ECO:0007669"/>
    <property type="project" value="UniProtKB-KW"/>
</dbReference>
<keyword evidence="6" id="KW-1185">Reference proteome</keyword>
<keyword evidence="3" id="KW-0949">S-adenosyl-L-methionine</keyword>
<dbReference type="SUPFAM" id="SSF53335">
    <property type="entry name" value="S-adenosyl-L-methionine-dependent methyltransferases"/>
    <property type="match status" value="1"/>
</dbReference>
<evidence type="ECO:0000256" key="3">
    <source>
        <dbReference type="ARBA" id="ARBA00022691"/>
    </source>
</evidence>
<dbReference type="RefSeq" id="WP_232186605.1">
    <property type="nucleotide sequence ID" value="NZ_JAIOAP010000009.1"/>
</dbReference>
<evidence type="ECO:0000256" key="2">
    <source>
        <dbReference type="ARBA" id="ARBA00022679"/>
    </source>
</evidence>
<dbReference type="CDD" id="cd02440">
    <property type="entry name" value="AdoMet_MTases"/>
    <property type="match status" value="1"/>
</dbReference>
<gene>
    <name evidence="5" type="ORF">QJS35_17640</name>
</gene>
<proteinExistence type="predicted"/>
<dbReference type="Pfam" id="PF08241">
    <property type="entry name" value="Methyltransf_11"/>
    <property type="match status" value="1"/>
</dbReference>
<evidence type="ECO:0000313" key="6">
    <source>
        <dbReference type="Proteomes" id="UP001493487"/>
    </source>
</evidence>
<evidence type="ECO:0000256" key="1">
    <source>
        <dbReference type="ARBA" id="ARBA00022603"/>
    </source>
</evidence>
<reference evidence="5 6" key="1">
    <citation type="journal article" date="2023" name="Genome Announc.">
        <title>Pan-Genome Analyses of the Genus Cohnella and Proposal of the Novel Species Cohnella silvisoli sp. nov., Isolated from Forest Soil.</title>
        <authorList>
            <person name="Wang C."/>
            <person name="Mao L."/>
            <person name="Bao G."/>
            <person name="Zhu H."/>
        </authorList>
    </citation>
    <scope>NUCLEOTIDE SEQUENCE [LARGE SCALE GENOMIC DNA]</scope>
    <source>
        <strain evidence="5 6">NL03-T5-1</strain>
    </source>
</reference>
<dbReference type="PANTHER" id="PTHR43464">
    <property type="entry name" value="METHYLTRANSFERASE"/>
    <property type="match status" value="1"/>
</dbReference>
<dbReference type="InterPro" id="IPR013216">
    <property type="entry name" value="Methyltransf_11"/>
</dbReference>
<dbReference type="GO" id="GO:0032259">
    <property type="term" value="P:methylation"/>
    <property type="evidence" value="ECO:0007669"/>
    <property type="project" value="UniProtKB-KW"/>
</dbReference>
<protein>
    <submittedName>
        <fullName evidence="5">Class I SAM-dependent methyltransferase</fullName>
        <ecNumber evidence="5">2.1.1.-</ecNumber>
    </submittedName>
</protein>
<keyword evidence="1 5" id="KW-0489">Methyltransferase</keyword>
<keyword evidence="2 5" id="KW-0808">Transferase</keyword>
<dbReference type="Gene3D" id="3.40.50.150">
    <property type="entry name" value="Vaccinia Virus protein VP39"/>
    <property type="match status" value="1"/>
</dbReference>
<dbReference type="Proteomes" id="UP001493487">
    <property type="component" value="Unassembled WGS sequence"/>
</dbReference>
<dbReference type="EC" id="2.1.1.-" evidence="5"/>
<evidence type="ECO:0000313" key="5">
    <source>
        <dbReference type="EMBL" id="MEQ4484223.1"/>
    </source>
</evidence>
<dbReference type="EMBL" id="JASKHM010000010">
    <property type="protein sequence ID" value="MEQ4484223.1"/>
    <property type="molecule type" value="Genomic_DNA"/>
</dbReference>
<evidence type="ECO:0000259" key="4">
    <source>
        <dbReference type="Pfam" id="PF08241"/>
    </source>
</evidence>
<accession>A0ABV1KX39</accession>
<name>A0ABV1KX39_9BACL</name>
<comment type="caution">
    <text evidence="5">The sequence shown here is derived from an EMBL/GenBank/DDBJ whole genome shotgun (WGS) entry which is preliminary data.</text>
</comment>
<feature type="domain" description="Methyltransferase type 11" evidence="4">
    <location>
        <begin position="48"/>
        <end position="149"/>
    </location>
</feature>
<sequence>MSDVNPTEKVVQYYDSFDEWGRLDREPIEFLVNCHHVRTNLPAEGRLLDIGAGPGKYSIALADWGYEITLADLSPRLVEMARLKAREAGVEQRFAGFHVADARDLSAFADEQFDACLMLGPLYHLQTVEDRIKAVNELRRVTKKGGLVFAAFMSRLRHLATSLMFPEAWKPNHTVQGVSDFLETGVFNHSDEGRFTGAYYFDIDEIKPFMESNGFESLKLIGSGSVAGALNSEQWNYWKKRGDEEFGQMMQIIMKASESPYILGTSSHLLYVGRRK</sequence>